<evidence type="ECO:0000313" key="3">
    <source>
        <dbReference type="EMBL" id="SFL83936.1"/>
    </source>
</evidence>
<dbReference type="Gene3D" id="3.40.50.1820">
    <property type="entry name" value="alpha/beta hydrolase"/>
    <property type="match status" value="1"/>
</dbReference>
<evidence type="ECO:0000259" key="2">
    <source>
        <dbReference type="Pfam" id="PF00561"/>
    </source>
</evidence>
<dbReference type="EMBL" id="FOSW01000019">
    <property type="protein sequence ID" value="SFL83936.1"/>
    <property type="molecule type" value="Genomic_DNA"/>
</dbReference>
<name>A0A1I4KZ98_9ACTN</name>
<dbReference type="InterPro" id="IPR029058">
    <property type="entry name" value="AB_hydrolase_fold"/>
</dbReference>
<sequence length="297" mass="30672">MSSAQPGGRTGMTDTRTLEAPGATLTYDVHGPLPAADGQPPLVMVGQPMDASGFGTLASLFPDRTVVTYDPRGLGRSVRSDGRTDHDPEQQAEDLHGVITALGAGPVDVFASSGGAVTALALVAAHPGDVRTLVAHEPPLLAMLPDAEQAFAAEREIQAAYRKQGFGAGMAGFMALTSWQGAFTDAFAIPEPAQFGLPTEDDGARDNPLLSGASNAVTAYRPDIEALTAAPTRVVIAAGTESRGTLTWRTSVAVAEALGQEVTVFPSHHGGFLGGEHGYAGEPEAFATTLREVLTAR</sequence>
<organism evidence="3 4">
    <name type="scientific">Geodermatophilus ruber</name>
    <dbReference type="NCBI Taxonomy" id="504800"/>
    <lineage>
        <taxon>Bacteria</taxon>
        <taxon>Bacillati</taxon>
        <taxon>Actinomycetota</taxon>
        <taxon>Actinomycetes</taxon>
        <taxon>Geodermatophilales</taxon>
        <taxon>Geodermatophilaceae</taxon>
        <taxon>Geodermatophilus</taxon>
    </lineage>
</organism>
<dbReference type="AlphaFoldDB" id="A0A1I4KZ98"/>
<dbReference type="SUPFAM" id="SSF53474">
    <property type="entry name" value="alpha/beta-Hydrolases"/>
    <property type="match status" value="1"/>
</dbReference>
<dbReference type="InParanoid" id="A0A1I4KZ98"/>
<dbReference type="STRING" id="504800.SAMN04488085_11960"/>
<protein>
    <submittedName>
        <fullName evidence="3">Pimeloyl-ACP methyl ester carboxylesterase</fullName>
    </submittedName>
</protein>
<evidence type="ECO:0000313" key="4">
    <source>
        <dbReference type="Proteomes" id="UP000199152"/>
    </source>
</evidence>
<dbReference type="GO" id="GO:0003824">
    <property type="term" value="F:catalytic activity"/>
    <property type="evidence" value="ECO:0007669"/>
    <property type="project" value="UniProtKB-ARBA"/>
</dbReference>
<evidence type="ECO:0000256" key="1">
    <source>
        <dbReference type="SAM" id="MobiDB-lite"/>
    </source>
</evidence>
<proteinExistence type="predicted"/>
<reference evidence="3 4" key="1">
    <citation type="submission" date="2016-10" db="EMBL/GenBank/DDBJ databases">
        <authorList>
            <person name="de Groot N.N."/>
        </authorList>
    </citation>
    <scope>NUCLEOTIDE SEQUENCE [LARGE SCALE GENOMIC DNA]</scope>
    <source>
        <strain evidence="3 4">DSM 45317</strain>
    </source>
</reference>
<feature type="domain" description="AB hydrolase-1" evidence="2">
    <location>
        <begin position="62"/>
        <end position="148"/>
    </location>
</feature>
<gene>
    <name evidence="3" type="ORF">SAMN04488085_11960</name>
</gene>
<dbReference type="InterPro" id="IPR000073">
    <property type="entry name" value="AB_hydrolase_1"/>
</dbReference>
<dbReference type="Pfam" id="PF00561">
    <property type="entry name" value="Abhydrolase_1"/>
    <property type="match status" value="1"/>
</dbReference>
<dbReference type="Proteomes" id="UP000199152">
    <property type="component" value="Unassembled WGS sequence"/>
</dbReference>
<keyword evidence="4" id="KW-1185">Reference proteome</keyword>
<feature type="region of interest" description="Disordered" evidence="1">
    <location>
        <begin position="1"/>
        <end position="20"/>
    </location>
</feature>
<accession>A0A1I4KZ98</accession>